<dbReference type="AlphaFoldDB" id="A0A2N9WVD7"/>
<dbReference type="InterPro" id="IPR009989">
    <property type="entry name" value="TrbM"/>
</dbReference>
<comment type="caution">
    <text evidence="2">The sequence shown here is derived from an EMBL/GenBank/DDBJ whole genome shotgun (WGS) entry which is preliminary data.</text>
</comment>
<accession>A0A2N9WVD7</accession>
<feature type="signal peptide" evidence="1">
    <location>
        <begin position="1"/>
        <end position="21"/>
    </location>
</feature>
<evidence type="ECO:0000256" key="1">
    <source>
        <dbReference type="SAM" id="SignalP"/>
    </source>
</evidence>
<name>A0A2N9WVD7_9NEIS</name>
<dbReference type="Proteomes" id="UP000231293">
    <property type="component" value="Unassembled WGS sequence"/>
</dbReference>
<dbReference type="RefSeq" id="WP_100113324.1">
    <property type="nucleotide sequence ID" value="NZ_MDVB01000048.1"/>
</dbReference>
<keyword evidence="1" id="KW-0732">Signal</keyword>
<dbReference type="Pfam" id="PF07424">
    <property type="entry name" value="TrbM"/>
    <property type="match status" value="1"/>
</dbReference>
<reference evidence="2 3" key="1">
    <citation type="journal article" date="2017" name="MBio">
        <title>Type VI secretion-mediated competition in the bee gut microbiome.</title>
        <authorList>
            <person name="Steele M.I."/>
            <person name="Kwong W.K."/>
            <person name="Powell J.E."/>
            <person name="Whiteley M."/>
            <person name="Moran N.A."/>
        </authorList>
    </citation>
    <scope>NUCLEOTIDE SEQUENCE [LARGE SCALE GENOMIC DNA]</scope>
    <source>
        <strain evidence="2 3">App2-2</strain>
    </source>
</reference>
<proteinExistence type="predicted"/>
<organism evidence="2 3">
    <name type="scientific">Snodgrassella alvi</name>
    <dbReference type="NCBI Taxonomy" id="1196083"/>
    <lineage>
        <taxon>Bacteria</taxon>
        <taxon>Pseudomonadati</taxon>
        <taxon>Pseudomonadota</taxon>
        <taxon>Betaproteobacteria</taxon>
        <taxon>Neisseriales</taxon>
        <taxon>Neisseriaceae</taxon>
        <taxon>Snodgrassella</taxon>
    </lineage>
</organism>
<protein>
    <submittedName>
        <fullName evidence="2">Conjugal transfer protein TrbM</fullName>
    </submittedName>
</protein>
<evidence type="ECO:0000313" key="2">
    <source>
        <dbReference type="EMBL" id="PIT16922.1"/>
    </source>
</evidence>
<gene>
    <name evidence="2" type="ORF">BGI32_03690</name>
</gene>
<dbReference type="EMBL" id="MDVB01000048">
    <property type="protein sequence ID" value="PIT16922.1"/>
    <property type="molecule type" value="Genomic_DNA"/>
</dbReference>
<evidence type="ECO:0000313" key="3">
    <source>
        <dbReference type="Proteomes" id="UP000231293"/>
    </source>
</evidence>
<feature type="chain" id="PRO_5014796245" evidence="1">
    <location>
        <begin position="22"/>
        <end position="178"/>
    </location>
</feature>
<sequence length="178" mass="20132">MNKLKPVLAVYLVSATFMANAENTDILTGDVRLSCEAILCLSSGDRPSECAPSIKRYFSIKEEKMKDTIRKRKDFLSICPSSKEKGMPELVNAIANGAGRCDAKELNRVMRRTKVVRKCEKTGLWHNETTCTDITINYIEPKKPKYCTAYEQQGLTYQVDQVKYVGQPDQGGRWVNIK</sequence>